<dbReference type="AlphaFoldDB" id="A0A4Y7L169"/>
<proteinExistence type="inferred from homology"/>
<dbReference type="InterPro" id="IPR025659">
    <property type="entry name" value="Tubby-like_C"/>
</dbReference>
<evidence type="ECO:0000313" key="3">
    <source>
        <dbReference type="Proteomes" id="UP000316621"/>
    </source>
</evidence>
<organism evidence="2 3">
    <name type="scientific">Papaver somniferum</name>
    <name type="common">Opium poppy</name>
    <dbReference type="NCBI Taxonomy" id="3469"/>
    <lineage>
        <taxon>Eukaryota</taxon>
        <taxon>Viridiplantae</taxon>
        <taxon>Streptophyta</taxon>
        <taxon>Embryophyta</taxon>
        <taxon>Tracheophyta</taxon>
        <taxon>Spermatophyta</taxon>
        <taxon>Magnoliopsida</taxon>
        <taxon>Ranunculales</taxon>
        <taxon>Papaveraceae</taxon>
        <taxon>Papaveroideae</taxon>
        <taxon>Papaver</taxon>
    </lineage>
</organism>
<protein>
    <recommendedName>
        <fullName evidence="4">Tubby C-terminal domain-containing protein</fullName>
    </recommendedName>
</protein>
<dbReference type="OMA" id="WLERSCF"/>
<sequence>MVIVVHDGEAGHVHYPSWSNIRPVWFFMCSSFPSCPSYLIDHAPVASSFQSKMNQDHHTEDKSGNYVAEPSCPPLPSTSTGVVSVISPHYCAPYPVDLTIIRKVLKLTHDNYDALDVNGNIVFTIKDEMTFLHHHRVLRDPAGVPIVTVYEKIKSMHRRFNVFKGDSKDMKDLIFTAKQSHMIQWTTKLDVFLASDTKKDVCDFKVKGNWLERSCTIYAGEPGDKDEDGASSRVIAQMKKKHTVDSVVLGKDTFNVTVYPNIDYAFIIALITVLDAVNDARAES</sequence>
<dbReference type="Pfam" id="PF04525">
    <property type="entry name" value="LOR"/>
    <property type="match status" value="1"/>
</dbReference>
<reference evidence="2 3" key="1">
    <citation type="journal article" date="2018" name="Science">
        <title>The opium poppy genome and morphinan production.</title>
        <authorList>
            <person name="Guo L."/>
            <person name="Winzer T."/>
            <person name="Yang X."/>
            <person name="Li Y."/>
            <person name="Ning Z."/>
            <person name="He Z."/>
            <person name="Teodor R."/>
            <person name="Lu Y."/>
            <person name="Bowser T.A."/>
            <person name="Graham I.A."/>
            <person name="Ye K."/>
        </authorList>
    </citation>
    <scope>NUCLEOTIDE SEQUENCE [LARGE SCALE GENOMIC DNA]</scope>
    <source>
        <strain evidence="3">cv. HN1</strain>
        <tissue evidence="2">Leaves</tissue>
    </source>
</reference>
<dbReference type="PANTHER" id="PTHR31087:SF58">
    <property type="entry name" value="OS07G0230700 PROTEIN"/>
    <property type="match status" value="1"/>
</dbReference>
<dbReference type="PANTHER" id="PTHR31087">
    <property type="match status" value="1"/>
</dbReference>
<comment type="similarity">
    <text evidence="1">Belongs to the LOR family.</text>
</comment>
<keyword evidence="3" id="KW-1185">Reference proteome</keyword>
<dbReference type="Proteomes" id="UP000316621">
    <property type="component" value="Chromosome 9"/>
</dbReference>
<dbReference type="STRING" id="3469.A0A4Y7L169"/>
<evidence type="ECO:0008006" key="4">
    <source>
        <dbReference type="Google" id="ProtNLM"/>
    </source>
</evidence>
<dbReference type="Gramene" id="RZC78178">
    <property type="protein sequence ID" value="RZC78178"/>
    <property type="gene ID" value="C5167_002398"/>
</dbReference>
<evidence type="ECO:0000256" key="1">
    <source>
        <dbReference type="ARBA" id="ARBA00005437"/>
    </source>
</evidence>
<accession>A0A4Y7L169</accession>
<name>A0A4Y7L169_PAPSO</name>
<dbReference type="InterPro" id="IPR007612">
    <property type="entry name" value="LOR"/>
</dbReference>
<evidence type="ECO:0000313" key="2">
    <source>
        <dbReference type="EMBL" id="RZC78178.1"/>
    </source>
</evidence>
<dbReference type="Gene3D" id="2.40.160.200">
    <property type="entry name" value="LURP1-related"/>
    <property type="match status" value="1"/>
</dbReference>
<gene>
    <name evidence="2" type="ORF">C5167_002398</name>
</gene>
<dbReference type="InterPro" id="IPR038595">
    <property type="entry name" value="LOR_sf"/>
</dbReference>
<dbReference type="SUPFAM" id="SSF54518">
    <property type="entry name" value="Tubby C-terminal domain-like"/>
    <property type="match status" value="1"/>
</dbReference>
<dbReference type="EMBL" id="CM010723">
    <property type="protein sequence ID" value="RZC78178.1"/>
    <property type="molecule type" value="Genomic_DNA"/>
</dbReference>